<evidence type="ECO:0000313" key="2">
    <source>
        <dbReference type="Proteomes" id="UP001345219"/>
    </source>
</evidence>
<protein>
    <submittedName>
        <fullName evidence="1">Uncharacterized protein</fullName>
    </submittedName>
</protein>
<comment type="caution">
    <text evidence="1">The sequence shown here is derived from an EMBL/GenBank/DDBJ whole genome shotgun (WGS) entry which is preliminary data.</text>
</comment>
<dbReference type="EMBL" id="JAXIOK010000012">
    <property type="protein sequence ID" value="KAK4758055.1"/>
    <property type="molecule type" value="Genomic_DNA"/>
</dbReference>
<reference evidence="1 2" key="1">
    <citation type="journal article" date="2023" name="Hortic Res">
        <title>Pangenome of water caltrop reveals structural variations and asymmetric subgenome divergence after allopolyploidization.</title>
        <authorList>
            <person name="Zhang X."/>
            <person name="Chen Y."/>
            <person name="Wang L."/>
            <person name="Yuan Y."/>
            <person name="Fang M."/>
            <person name="Shi L."/>
            <person name="Lu R."/>
            <person name="Comes H.P."/>
            <person name="Ma Y."/>
            <person name="Chen Y."/>
            <person name="Huang G."/>
            <person name="Zhou Y."/>
            <person name="Zheng Z."/>
            <person name="Qiu Y."/>
        </authorList>
    </citation>
    <scope>NUCLEOTIDE SEQUENCE [LARGE SCALE GENOMIC DNA]</scope>
    <source>
        <tissue evidence="1">Roots</tissue>
    </source>
</reference>
<organism evidence="1 2">
    <name type="scientific">Trapa incisa</name>
    <dbReference type="NCBI Taxonomy" id="236973"/>
    <lineage>
        <taxon>Eukaryota</taxon>
        <taxon>Viridiplantae</taxon>
        <taxon>Streptophyta</taxon>
        <taxon>Embryophyta</taxon>
        <taxon>Tracheophyta</taxon>
        <taxon>Spermatophyta</taxon>
        <taxon>Magnoliopsida</taxon>
        <taxon>eudicotyledons</taxon>
        <taxon>Gunneridae</taxon>
        <taxon>Pentapetalae</taxon>
        <taxon>rosids</taxon>
        <taxon>malvids</taxon>
        <taxon>Myrtales</taxon>
        <taxon>Lythraceae</taxon>
        <taxon>Trapa</taxon>
    </lineage>
</organism>
<sequence length="212" mass="23200">MESLVVAAQHKHQYYTRISRSQGLARLTSSPPTKFRAIHCQTSHAGDGIIPSPLRAVSVPLTKQAPPSEKTPASSPVTELARMQAAQKSRPIPIIAKSMCNEEFSDEGFYDGSLSFSERWAGPTYSTSPSPSSLPIPKFLQLPKRSQSLGFANVVSHYDVSAHLISKSAPTSPTSEFSLPLFSEDQFHSADSATITLRRILNLKPSDEWHLP</sequence>
<accession>A0AAN7JZR9</accession>
<evidence type="ECO:0000313" key="1">
    <source>
        <dbReference type="EMBL" id="KAK4758055.1"/>
    </source>
</evidence>
<keyword evidence="2" id="KW-1185">Reference proteome</keyword>
<dbReference type="InterPro" id="IPR028322">
    <property type="entry name" value="PNRC-like_rgn"/>
</dbReference>
<dbReference type="AlphaFoldDB" id="A0AAN7JZR9"/>
<dbReference type="Proteomes" id="UP001345219">
    <property type="component" value="Chromosome 15"/>
</dbReference>
<gene>
    <name evidence="1" type="ORF">SAY87_019356</name>
</gene>
<dbReference type="Pfam" id="PF15365">
    <property type="entry name" value="PNRC"/>
    <property type="match status" value="1"/>
</dbReference>
<dbReference type="PANTHER" id="PTHR35306:SF1">
    <property type="entry name" value="VQ DOMAIN-CONTAINING PROTEIN"/>
    <property type="match status" value="1"/>
</dbReference>
<dbReference type="PANTHER" id="PTHR35306">
    <property type="entry name" value="BNAA03G57290D PROTEIN"/>
    <property type="match status" value="1"/>
</dbReference>
<name>A0AAN7JZR9_9MYRT</name>
<proteinExistence type="predicted"/>
<dbReference type="GO" id="GO:0016071">
    <property type="term" value="P:mRNA metabolic process"/>
    <property type="evidence" value="ECO:0007669"/>
    <property type="project" value="UniProtKB-ARBA"/>
</dbReference>